<dbReference type="Gene3D" id="1.10.10.10">
    <property type="entry name" value="Winged helix-like DNA-binding domain superfamily/Winged helix DNA-binding domain"/>
    <property type="match status" value="1"/>
</dbReference>
<keyword evidence="3 8" id="KW-0597">Phosphoprotein</keyword>
<dbReference type="PROSITE" id="PS51755">
    <property type="entry name" value="OMPR_PHOB"/>
    <property type="match status" value="1"/>
</dbReference>
<feature type="DNA-binding region" description="OmpR/PhoB-type" evidence="9">
    <location>
        <begin position="129"/>
        <end position="227"/>
    </location>
</feature>
<comment type="subcellular location">
    <subcellularLocation>
        <location evidence="1">Cytoplasm</location>
    </subcellularLocation>
</comment>
<dbReference type="SUPFAM" id="SSF52172">
    <property type="entry name" value="CheY-like"/>
    <property type="match status" value="1"/>
</dbReference>
<dbReference type="Pfam" id="PF00486">
    <property type="entry name" value="Trans_reg_C"/>
    <property type="match status" value="1"/>
</dbReference>
<proteinExistence type="predicted"/>
<evidence type="ECO:0000256" key="8">
    <source>
        <dbReference type="PROSITE-ProRule" id="PRU00169"/>
    </source>
</evidence>
<keyword evidence="4" id="KW-0902">Two-component regulatory system</keyword>
<dbReference type="SMART" id="SM00448">
    <property type="entry name" value="REC"/>
    <property type="match status" value="1"/>
</dbReference>
<dbReference type="Gene3D" id="6.10.250.690">
    <property type="match status" value="1"/>
</dbReference>
<evidence type="ECO:0000256" key="3">
    <source>
        <dbReference type="ARBA" id="ARBA00022553"/>
    </source>
</evidence>
<dbReference type="Pfam" id="PF00072">
    <property type="entry name" value="Response_reg"/>
    <property type="match status" value="1"/>
</dbReference>
<dbReference type="SMART" id="SM00862">
    <property type="entry name" value="Trans_reg_C"/>
    <property type="match status" value="1"/>
</dbReference>
<dbReference type="PANTHER" id="PTHR48111">
    <property type="entry name" value="REGULATOR OF RPOS"/>
    <property type="match status" value="1"/>
</dbReference>
<gene>
    <name evidence="12" type="ORF">MOC45_05670</name>
</gene>
<dbReference type="RefSeq" id="WP_003219016.1">
    <property type="nucleotide sequence ID" value="NZ_CBCRWV010000001.1"/>
</dbReference>
<dbReference type="GO" id="GO:0032993">
    <property type="term" value="C:protein-DNA complex"/>
    <property type="evidence" value="ECO:0007669"/>
    <property type="project" value="TreeGrafter"/>
</dbReference>
<evidence type="ECO:0000313" key="12">
    <source>
        <dbReference type="EMBL" id="MCY8120098.1"/>
    </source>
</evidence>
<dbReference type="EMBL" id="JALANJ010000007">
    <property type="protein sequence ID" value="MCY8120098.1"/>
    <property type="molecule type" value="Genomic_DNA"/>
</dbReference>
<dbReference type="GO" id="GO:0000976">
    <property type="term" value="F:transcription cis-regulatory region binding"/>
    <property type="evidence" value="ECO:0007669"/>
    <property type="project" value="TreeGrafter"/>
</dbReference>
<evidence type="ECO:0000256" key="5">
    <source>
        <dbReference type="ARBA" id="ARBA00023015"/>
    </source>
</evidence>
<dbReference type="CDD" id="cd00383">
    <property type="entry name" value="trans_reg_C"/>
    <property type="match status" value="1"/>
</dbReference>
<evidence type="ECO:0000256" key="6">
    <source>
        <dbReference type="ARBA" id="ARBA00023125"/>
    </source>
</evidence>
<dbReference type="InterPro" id="IPR036388">
    <property type="entry name" value="WH-like_DNA-bd_sf"/>
</dbReference>
<dbReference type="InterPro" id="IPR039420">
    <property type="entry name" value="WalR-like"/>
</dbReference>
<dbReference type="PANTHER" id="PTHR48111:SF31">
    <property type="entry name" value="TRANSCRIPTIONAL REGULATORY PROTEIN YXDJ"/>
    <property type="match status" value="1"/>
</dbReference>
<protein>
    <submittedName>
        <fullName evidence="12">Response regulator transcription factor</fullName>
    </submittedName>
</protein>
<evidence type="ECO:0000313" key="13">
    <source>
        <dbReference type="Proteomes" id="UP001070352"/>
    </source>
</evidence>
<keyword evidence="5" id="KW-0805">Transcription regulation</keyword>
<dbReference type="InterPro" id="IPR001789">
    <property type="entry name" value="Sig_transdc_resp-reg_receiver"/>
</dbReference>
<keyword evidence="7" id="KW-0804">Transcription</keyword>
<evidence type="ECO:0000256" key="1">
    <source>
        <dbReference type="ARBA" id="ARBA00004496"/>
    </source>
</evidence>
<dbReference type="InterPro" id="IPR001867">
    <property type="entry name" value="OmpR/PhoB-type_DNA-bd"/>
</dbReference>
<feature type="domain" description="OmpR/PhoB-type" evidence="11">
    <location>
        <begin position="129"/>
        <end position="227"/>
    </location>
</feature>
<dbReference type="CDD" id="cd18159">
    <property type="entry name" value="REC_OmpR_NsrR-like"/>
    <property type="match status" value="1"/>
</dbReference>
<accession>A0A9Q4DM95</accession>
<evidence type="ECO:0000256" key="4">
    <source>
        <dbReference type="ARBA" id="ARBA00023012"/>
    </source>
</evidence>
<feature type="modified residue" description="4-aspartylphosphate" evidence="8">
    <location>
        <position position="52"/>
    </location>
</feature>
<comment type="caution">
    <text evidence="12">The sequence shown here is derived from an EMBL/GenBank/DDBJ whole genome shotgun (WGS) entry which is preliminary data.</text>
</comment>
<dbReference type="Gene3D" id="3.40.50.2300">
    <property type="match status" value="1"/>
</dbReference>
<reference evidence="12" key="1">
    <citation type="submission" date="2022-02" db="EMBL/GenBank/DDBJ databases">
        <title>Crop Bioprotection Bacillus Genome Sequencing.</title>
        <authorList>
            <person name="Dunlap C."/>
        </authorList>
    </citation>
    <scope>NUCLEOTIDE SEQUENCE</scope>
    <source>
        <strain evidence="12">M18B4</strain>
    </source>
</reference>
<dbReference type="AlphaFoldDB" id="A0A9Q4DM95"/>
<evidence type="ECO:0000259" key="11">
    <source>
        <dbReference type="PROSITE" id="PS51755"/>
    </source>
</evidence>
<dbReference type="GO" id="GO:0000156">
    <property type="term" value="F:phosphorelay response regulator activity"/>
    <property type="evidence" value="ECO:0007669"/>
    <property type="project" value="TreeGrafter"/>
</dbReference>
<organism evidence="12 13">
    <name type="scientific">Bacillus spizizenii</name>
    <name type="common">Bacillus subtilis subsp. spizizenii</name>
    <dbReference type="NCBI Taxonomy" id="96241"/>
    <lineage>
        <taxon>Bacteria</taxon>
        <taxon>Bacillati</taxon>
        <taxon>Bacillota</taxon>
        <taxon>Bacilli</taxon>
        <taxon>Bacillales</taxon>
        <taxon>Bacillaceae</taxon>
        <taxon>Bacillus</taxon>
    </lineage>
</organism>
<dbReference type="GO" id="GO:0006355">
    <property type="term" value="P:regulation of DNA-templated transcription"/>
    <property type="evidence" value="ECO:0007669"/>
    <property type="project" value="InterPro"/>
</dbReference>
<evidence type="ECO:0000256" key="7">
    <source>
        <dbReference type="ARBA" id="ARBA00023163"/>
    </source>
</evidence>
<keyword evidence="6 9" id="KW-0238">DNA-binding</keyword>
<evidence type="ECO:0000256" key="2">
    <source>
        <dbReference type="ARBA" id="ARBA00022490"/>
    </source>
</evidence>
<keyword evidence="2" id="KW-0963">Cytoplasm</keyword>
<evidence type="ECO:0000256" key="9">
    <source>
        <dbReference type="PROSITE-ProRule" id="PRU01091"/>
    </source>
</evidence>
<dbReference type="PROSITE" id="PS50110">
    <property type="entry name" value="RESPONSE_REGULATORY"/>
    <property type="match status" value="1"/>
</dbReference>
<dbReference type="Proteomes" id="UP001070352">
    <property type="component" value="Unassembled WGS sequence"/>
</dbReference>
<evidence type="ECO:0000259" key="10">
    <source>
        <dbReference type="PROSITE" id="PS50110"/>
    </source>
</evidence>
<name>A0A9Q4DM95_BACSC</name>
<sequence>MNKIMIVEDSEDIRGLLQNYLEKYGYQTVVAADFTAVLDVFLREKPDVVLLDINLPSYDGYYWCRQIRQHSTSPIIFISARSGEMDQVMAIENGGDDYIEKPFSYDIVLAKIKSQIRRAYGEYAVKQGERIVEFEGAQLYVERFELRYQEEKCELSKKESKLLEVLLERGEKVTGRDRLMEKTWDTDLFIDDNTLNVYITRLRKKLRDLGVPFSIESVRGEGYQLRPLS</sequence>
<feature type="domain" description="Response regulatory" evidence="10">
    <location>
        <begin position="3"/>
        <end position="116"/>
    </location>
</feature>
<dbReference type="FunFam" id="3.40.50.2300:FF:000065">
    <property type="entry name" value="DNA-binding response regulator"/>
    <property type="match status" value="1"/>
</dbReference>
<dbReference type="InterPro" id="IPR011006">
    <property type="entry name" value="CheY-like_superfamily"/>
</dbReference>
<dbReference type="GO" id="GO:0005829">
    <property type="term" value="C:cytosol"/>
    <property type="evidence" value="ECO:0007669"/>
    <property type="project" value="TreeGrafter"/>
</dbReference>